<dbReference type="Gene3D" id="3.40.50.300">
    <property type="entry name" value="P-loop containing nucleotide triphosphate hydrolases"/>
    <property type="match status" value="1"/>
</dbReference>
<evidence type="ECO:0000313" key="4">
    <source>
        <dbReference type="Proteomes" id="UP001303473"/>
    </source>
</evidence>
<comment type="caution">
    <text evidence="3">The sequence shown here is derived from an EMBL/GenBank/DDBJ whole genome shotgun (WGS) entry which is preliminary data.</text>
</comment>
<keyword evidence="4" id="KW-1185">Reference proteome</keyword>
<proteinExistence type="predicted"/>
<evidence type="ECO:0000313" key="3">
    <source>
        <dbReference type="EMBL" id="KAK3934684.1"/>
    </source>
</evidence>
<accession>A0AAN6RZB8</accession>
<dbReference type="SUPFAM" id="SSF52540">
    <property type="entry name" value="P-loop containing nucleoside triphosphate hydrolases"/>
    <property type="match status" value="1"/>
</dbReference>
<dbReference type="EMBL" id="MU853968">
    <property type="protein sequence ID" value="KAK3934684.1"/>
    <property type="molecule type" value="Genomic_DNA"/>
</dbReference>
<organism evidence="3 4">
    <name type="scientific">Diplogelasinospora grovesii</name>
    <dbReference type="NCBI Taxonomy" id="303347"/>
    <lineage>
        <taxon>Eukaryota</taxon>
        <taxon>Fungi</taxon>
        <taxon>Dikarya</taxon>
        <taxon>Ascomycota</taxon>
        <taxon>Pezizomycotina</taxon>
        <taxon>Sordariomycetes</taxon>
        <taxon>Sordariomycetidae</taxon>
        <taxon>Sordariales</taxon>
        <taxon>Diplogelasinosporaceae</taxon>
        <taxon>Diplogelasinospora</taxon>
    </lineage>
</organism>
<gene>
    <name evidence="3" type="ORF">QBC46DRAFT_454028</name>
</gene>
<dbReference type="AlphaFoldDB" id="A0AAN6RZB8"/>
<dbReference type="PANTHER" id="PTHR10039:SF16">
    <property type="entry name" value="GPI INOSITOL-DEACYLASE"/>
    <property type="match status" value="1"/>
</dbReference>
<name>A0AAN6RZB8_9PEZI</name>
<protein>
    <recommendedName>
        <fullName evidence="2">Nephrocystin 3-like N-terminal domain-containing protein</fullName>
    </recommendedName>
</protein>
<evidence type="ECO:0000259" key="2">
    <source>
        <dbReference type="Pfam" id="PF24883"/>
    </source>
</evidence>
<feature type="domain" description="Nephrocystin 3-like N-terminal" evidence="2">
    <location>
        <begin position="201"/>
        <end position="370"/>
    </location>
</feature>
<keyword evidence="1" id="KW-0677">Repeat</keyword>
<dbReference type="PANTHER" id="PTHR10039">
    <property type="entry name" value="AMELOGENIN"/>
    <property type="match status" value="1"/>
</dbReference>
<dbReference type="Proteomes" id="UP001303473">
    <property type="component" value="Unassembled WGS sequence"/>
</dbReference>
<dbReference type="InterPro" id="IPR027417">
    <property type="entry name" value="P-loop_NTPase"/>
</dbReference>
<dbReference type="Pfam" id="PF24883">
    <property type="entry name" value="NPHP3_N"/>
    <property type="match status" value="1"/>
</dbReference>
<reference evidence="4" key="1">
    <citation type="journal article" date="2023" name="Mol. Phylogenet. Evol.">
        <title>Genome-scale phylogeny and comparative genomics of the fungal order Sordariales.</title>
        <authorList>
            <person name="Hensen N."/>
            <person name="Bonometti L."/>
            <person name="Westerberg I."/>
            <person name="Brannstrom I.O."/>
            <person name="Guillou S."/>
            <person name="Cros-Aarteil S."/>
            <person name="Calhoun S."/>
            <person name="Haridas S."/>
            <person name="Kuo A."/>
            <person name="Mondo S."/>
            <person name="Pangilinan J."/>
            <person name="Riley R."/>
            <person name="LaButti K."/>
            <person name="Andreopoulos B."/>
            <person name="Lipzen A."/>
            <person name="Chen C."/>
            <person name="Yan M."/>
            <person name="Daum C."/>
            <person name="Ng V."/>
            <person name="Clum A."/>
            <person name="Steindorff A."/>
            <person name="Ohm R.A."/>
            <person name="Martin F."/>
            <person name="Silar P."/>
            <person name="Natvig D.O."/>
            <person name="Lalanne C."/>
            <person name="Gautier V."/>
            <person name="Ament-Velasquez S.L."/>
            <person name="Kruys A."/>
            <person name="Hutchinson M.I."/>
            <person name="Powell A.J."/>
            <person name="Barry K."/>
            <person name="Miller A.N."/>
            <person name="Grigoriev I.V."/>
            <person name="Debuchy R."/>
            <person name="Gladieux P."/>
            <person name="Hiltunen Thoren M."/>
            <person name="Johannesson H."/>
        </authorList>
    </citation>
    <scope>NUCLEOTIDE SEQUENCE [LARGE SCALE GENOMIC DNA]</scope>
    <source>
        <strain evidence="4">CBS 340.73</strain>
    </source>
</reference>
<dbReference type="InterPro" id="IPR056884">
    <property type="entry name" value="NPHP3-like_N"/>
</dbReference>
<sequence length="543" mass="61017">MSFGLCCNIWRRGPGGKPVGRSEAGGANQGSGPEACAANGLIQPQIPRTPDAVSDAKVPPEKEHVEKVEAWDESMLPKPYANTYDLWGEALELLKLGQSESHIDIVDIVEAFAGGLDRNSGDKKGLAADIQEKRNGELKGQQHDSWARCIIEGAVSVLSKLVSVGDVARIDSKDRLEVLEWISPVLYGKHHGTVKSARTAETCEWLIDHQALRKWQNSSSAILWLWGNPGTGKTFLASKVINHVESLLENSTNQEGFAYFYCDRNDDSRRNPVSVLRSYVRQLSTPVRSRGHIRKQLWDLCREARLRGRDLDLDECKGQLLESVNLYSSTTLVLDALDECDENSRIEIVTAIDEIFARAQRPLKVFISSRPDGDIRTHLASRPNIEIHAANSEDDIGKFVREEISKYRRWGPMSPQLKEDIVKTIKEVLEAPTEEDKRNKLGKLPVGLKEAYDEIYNQISGYKFAKLRFDRACMWVMSASRPLGSHELLAAIRAGSGIDDPVLEPIKISDFSDLCRNLLVLDTERDVWRFSHLSVMEYFEQNH</sequence>
<evidence type="ECO:0000256" key="1">
    <source>
        <dbReference type="ARBA" id="ARBA00022737"/>
    </source>
</evidence>